<evidence type="ECO:0000313" key="2">
    <source>
        <dbReference type="EnsemblPlants" id="KQL05474"/>
    </source>
</evidence>
<dbReference type="Pfam" id="PF26138">
    <property type="entry name" value="DUF8040"/>
    <property type="match status" value="1"/>
</dbReference>
<dbReference type="Proteomes" id="UP000004995">
    <property type="component" value="Unassembled WGS sequence"/>
</dbReference>
<dbReference type="EMBL" id="AGNK02003116">
    <property type="status" value="NOT_ANNOTATED_CDS"/>
    <property type="molecule type" value="Genomic_DNA"/>
</dbReference>
<dbReference type="InParanoid" id="K3XSI7"/>
<feature type="domain" description="DUF8040" evidence="1">
    <location>
        <begin position="33"/>
        <end position="113"/>
    </location>
</feature>
<protein>
    <recommendedName>
        <fullName evidence="1">DUF8040 domain-containing protein</fullName>
    </recommendedName>
</protein>
<organism evidence="2 3">
    <name type="scientific">Setaria italica</name>
    <name type="common">Foxtail millet</name>
    <name type="synonym">Panicum italicum</name>
    <dbReference type="NCBI Taxonomy" id="4555"/>
    <lineage>
        <taxon>Eukaryota</taxon>
        <taxon>Viridiplantae</taxon>
        <taxon>Streptophyta</taxon>
        <taxon>Embryophyta</taxon>
        <taxon>Tracheophyta</taxon>
        <taxon>Spermatophyta</taxon>
        <taxon>Magnoliopsida</taxon>
        <taxon>Liliopsida</taxon>
        <taxon>Poales</taxon>
        <taxon>Poaceae</taxon>
        <taxon>PACMAD clade</taxon>
        <taxon>Panicoideae</taxon>
        <taxon>Panicodae</taxon>
        <taxon>Paniceae</taxon>
        <taxon>Cenchrinae</taxon>
        <taxon>Setaria</taxon>
    </lineage>
</organism>
<proteinExistence type="predicted"/>
<dbReference type="AlphaFoldDB" id="K3XSI7"/>
<reference evidence="3" key="1">
    <citation type="journal article" date="2012" name="Nat. Biotechnol.">
        <title>Reference genome sequence of the model plant Setaria.</title>
        <authorList>
            <person name="Bennetzen J.L."/>
            <person name="Schmutz J."/>
            <person name="Wang H."/>
            <person name="Percifield R."/>
            <person name="Hawkins J."/>
            <person name="Pontaroli A.C."/>
            <person name="Estep M."/>
            <person name="Feng L."/>
            <person name="Vaughn J.N."/>
            <person name="Grimwood J."/>
            <person name="Jenkins J."/>
            <person name="Barry K."/>
            <person name="Lindquist E."/>
            <person name="Hellsten U."/>
            <person name="Deshpande S."/>
            <person name="Wang X."/>
            <person name="Wu X."/>
            <person name="Mitros T."/>
            <person name="Triplett J."/>
            <person name="Yang X."/>
            <person name="Ye C.Y."/>
            <person name="Mauro-Herrera M."/>
            <person name="Wang L."/>
            <person name="Li P."/>
            <person name="Sharma M."/>
            <person name="Sharma R."/>
            <person name="Ronald P.C."/>
            <person name="Panaud O."/>
            <person name="Kellogg E.A."/>
            <person name="Brutnell T.P."/>
            <person name="Doust A.N."/>
            <person name="Tuskan G.A."/>
            <person name="Rokhsar D."/>
            <person name="Devos K.M."/>
        </authorList>
    </citation>
    <scope>NUCLEOTIDE SEQUENCE [LARGE SCALE GENOMIC DNA]</scope>
    <source>
        <strain evidence="3">cv. Yugu1</strain>
    </source>
</reference>
<accession>K3XSI7</accession>
<evidence type="ECO:0000313" key="3">
    <source>
        <dbReference type="Proteomes" id="UP000004995"/>
    </source>
</evidence>
<evidence type="ECO:0000259" key="1">
    <source>
        <dbReference type="Pfam" id="PF26138"/>
    </source>
</evidence>
<dbReference type="EnsemblPlants" id="KQL05474">
    <property type="protein sequence ID" value="KQL05474"/>
    <property type="gene ID" value="SETIT_004886mg"/>
</dbReference>
<reference evidence="2" key="2">
    <citation type="submission" date="2018-08" db="UniProtKB">
        <authorList>
            <consortium name="EnsemblPlants"/>
        </authorList>
    </citation>
    <scope>IDENTIFICATION</scope>
    <source>
        <strain evidence="2">Yugu1</strain>
    </source>
</reference>
<dbReference type="HOGENOM" id="CLU_040082_7_0_1"/>
<keyword evidence="3" id="KW-1185">Reference proteome</keyword>
<name>K3XSI7_SETIT</name>
<dbReference type="FunCoup" id="K3XSI7">
    <property type="interactions" value="14"/>
</dbReference>
<dbReference type="Gramene" id="KQL05474">
    <property type="protein sequence ID" value="KQL05474"/>
    <property type="gene ID" value="SETIT_004886mg"/>
</dbReference>
<dbReference type="InterPro" id="IPR058353">
    <property type="entry name" value="DUF8040"/>
</dbReference>
<sequence>MMMFLFPTLYLMGSARKGVKKKRHTSVEIREVKEHVKNCQVTFRMEPHIFKEVETYLIRKRLIVDTRITVKEKLDFFLYMLSRNASYEDLVVTFGHNNDTFHRHINHFFKKVIPTLSHHFLQSPILIKCI</sequence>